<evidence type="ECO:0000256" key="1">
    <source>
        <dbReference type="SAM" id="MobiDB-lite"/>
    </source>
</evidence>
<dbReference type="EMBL" id="KV417596">
    <property type="protein sequence ID" value="KZP16228.1"/>
    <property type="molecule type" value="Genomic_DNA"/>
</dbReference>
<sequence length="119" mass="12770">SQDGRAGSRDDGAPGRTFTTGQAGEGAVRGGQSRGDGRREAVATGERKGKPGSNKHNAKPKPSSHDSAMYQLRDIGGGDSTWRQWECVGQVRCQIVRALSLRERPSFSAGYWGAHCQRV</sequence>
<reference evidence="2" key="1">
    <citation type="journal article" date="2016" name="Mol. Biol. Evol.">
        <title>Comparative Genomics of Early-Diverging Mushroom-Forming Fungi Provides Insights into the Origins of Lignocellulose Decay Capabilities.</title>
        <authorList>
            <person name="Nagy L.G."/>
            <person name="Riley R."/>
            <person name="Tritt A."/>
            <person name="Adam C."/>
            <person name="Daum C."/>
            <person name="Floudas D."/>
            <person name="Sun H."/>
            <person name="Yadav J.S."/>
            <person name="Pangilinan J."/>
            <person name="Larsson K.H."/>
            <person name="Matsuura K."/>
            <person name="Barry K."/>
            <person name="Labutti K."/>
            <person name="Kuo R."/>
            <person name="Ohm R.A."/>
            <person name="Bhattacharya S.S."/>
            <person name="Shirouzu T."/>
            <person name="Yoshinaga Y."/>
            <person name="Martin F.M."/>
            <person name="Grigoriev I.V."/>
            <person name="Hibbett D.S."/>
        </authorList>
    </citation>
    <scope>NUCLEOTIDE SEQUENCE [LARGE SCALE GENOMIC DNA]</scope>
    <source>
        <strain evidence="2">CBS 109695</strain>
    </source>
</reference>
<feature type="compositionally biased region" description="Gly residues" evidence="1">
    <location>
        <begin position="23"/>
        <end position="34"/>
    </location>
</feature>
<feature type="non-terminal residue" evidence="2">
    <location>
        <position position="1"/>
    </location>
</feature>
<feature type="compositionally biased region" description="Basic and acidic residues" evidence="1">
    <location>
        <begin position="1"/>
        <end position="13"/>
    </location>
</feature>
<dbReference type="AlphaFoldDB" id="A0A166EXT9"/>
<evidence type="ECO:0000313" key="2">
    <source>
        <dbReference type="EMBL" id="KZP16228.1"/>
    </source>
</evidence>
<feature type="compositionally biased region" description="Basic and acidic residues" evidence="1">
    <location>
        <begin position="35"/>
        <end position="49"/>
    </location>
</feature>
<feature type="non-terminal residue" evidence="2">
    <location>
        <position position="119"/>
    </location>
</feature>
<protein>
    <submittedName>
        <fullName evidence="2">Uncharacterized protein</fullName>
    </submittedName>
</protein>
<organism evidence="2">
    <name type="scientific">Athelia psychrophila</name>
    <dbReference type="NCBI Taxonomy" id="1759441"/>
    <lineage>
        <taxon>Eukaryota</taxon>
        <taxon>Fungi</taxon>
        <taxon>Dikarya</taxon>
        <taxon>Basidiomycota</taxon>
        <taxon>Agaricomycotina</taxon>
        <taxon>Agaricomycetes</taxon>
        <taxon>Agaricomycetidae</taxon>
        <taxon>Atheliales</taxon>
        <taxon>Atheliaceae</taxon>
        <taxon>Athelia</taxon>
    </lineage>
</organism>
<name>A0A166EXT9_9AGAM</name>
<accession>A0A166EXT9</accession>
<feature type="region of interest" description="Disordered" evidence="1">
    <location>
        <begin position="1"/>
        <end position="72"/>
    </location>
</feature>
<gene>
    <name evidence="2" type="ORF">FIBSPDRAFT_866273</name>
</gene>
<proteinExistence type="predicted"/>